<dbReference type="SMART" id="SM00875">
    <property type="entry name" value="BACK"/>
    <property type="match status" value="1"/>
</dbReference>
<dbReference type="InterPro" id="IPR000421">
    <property type="entry name" value="FA58C"/>
</dbReference>
<dbReference type="Pfam" id="PF12248">
    <property type="entry name" value="Methyltransf_FA"/>
    <property type="match status" value="1"/>
</dbReference>
<dbReference type="eggNOG" id="KOG4276">
    <property type="taxonomic scope" value="Eukaryota"/>
</dbReference>
<evidence type="ECO:0000313" key="5">
    <source>
        <dbReference type="Proteomes" id="UP000017836"/>
    </source>
</evidence>
<comment type="function">
    <text evidence="1">May act as a substrate-specific adapter of an E3 ubiquitin-protein ligase complex (CUL3-RBX1-BTB) which mediates the ubiquitination and subsequent proteasomal degradation of target proteins.</text>
</comment>
<sequence>MGHQINGFSEYPSKNMSFGLAKMDGGKKQKKFLTVAPFECVWLMERFRDAGRGCVTFEAFARNDITVVFREHAGTQNYHYKTDNTPHYTVILGSHRNRRLKIEVDGKSVVDVAGIGLCCTSGFQSYWISFCDGLISIGKGQYPFQDVVFQWLHSEPNCKVQYVGLSSWDKHVGYRNVTVMPLHQMNYITLQKHVNNTILDLSDDEEEDGFNAYEGWGLGKFLENWDLHDVFFVVGLEEKVIPAHRVILETCSSFGRLLLNENNVIRLPSISHPVLHALLQYIYTGRCEIMESQLGRLRDLSKEFEVTALVKRCEELVNRSKSRNILLEPDKKHEIVHTSFKAHRCTVFPCELPIDVLKLKQLLINGEHSDVDIYIDGKGLIARCHKLILSLWSIPFAKMFTNGMSESKSSRICLRDVHADAFLAMLHFMYTGEFKDNDSWEMGSLLLPLLVLSDQYGVDFLQQECCKYLLDCLSEESLCHILQVVSLMPTCKLLEELCVKKFARNFDYCTTASTDFVKLDEPTFLKILQHPSLTVTSEERVLDAVLMWCMQAGEVYHWETSDELLNACTPDLLFRDRIGLIHVLLPLVRFPLMPVTLLKRLEKSNLNRQIPVFQELVKEAIEFADTSAMKIANEQNMRFQHRPSSFKELQYICDGDQNGVLYYSGTSYGEHDWVNPFLAKRVIVTASSPASRYTDPKSLVSRTYQATSFAGPRIVGGKNCAWWKIDIGQDHELMCNYYTIRQDGSTGFTRHWSLQGSRDAENWTDLRVHENDRTICKPAQFASWPIHPPNALLPFRFFRVLLTGLTTSDSNPWNLCMCFLELYGYFR</sequence>
<feature type="domain" description="BTB" evidence="3">
    <location>
        <begin position="228"/>
        <end position="291"/>
    </location>
</feature>
<dbReference type="CDD" id="cd18186">
    <property type="entry name" value="BTB_POZ_ZBTB_KLHL-like"/>
    <property type="match status" value="2"/>
</dbReference>
<dbReference type="SMART" id="SM00225">
    <property type="entry name" value="BTB"/>
    <property type="match status" value="2"/>
</dbReference>
<evidence type="ECO:0000256" key="1">
    <source>
        <dbReference type="ARBA" id="ARBA00002668"/>
    </source>
</evidence>
<dbReference type="Pfam" id="PF00651">
    <property type="entry name" value="BTB"/>
    <property type="match status" value="2"/>
</dbReference>
<dbReference type="InterPro" id="IPR008979">
    <property type="entry name" value="Galactose-bd-like_sf"/>
</dbReference>
<evidence type="ECO:0000313" key="4">
    <source>
        <dbReference type="EMBL" id="ERM96145.1"/>
    </source>
</evidence>
<dbReference type="Proteomes" id="UP000017836">
    <property type="component" value="Unassembled WGS sequence"/>
</dbReference>
<dbReference type="InterPro" id="IPR011333">
    <property type="entry name" value="SKP1/BTB/POZ_sf"/>
</dbReference>
<dbReference type="Gramene" id="ERM96145">
    <property type="protein sequence ID" value="ERM96145"/>
    <property type="gene ID" value="AMTR_s00001p00041750"/>
</dbReference>
<gene>
    <name evidence="4" type="ORF">AMTR_s00001p00041750</name>
</gene>
<dbReference type="eggNOG" id="KOG4441">
    <property type="taxonomic scope" value="Eukaryota"/>
</dbReference>
<dbReference type="Gene3D" id="1.25.40.420">
    <property type="match status" value="1"/>
</dbReference>
<dbReference type="InterPro" id="IPR011705">
    <property type="entry name" value="BACK"/>
</dbReference>
<dbReference type="PANTHER" id="PTHR47457">
    <property type="entry name" value="OS05G0345500 PROTEIN"/>
    <property type="match status" value="1"/>
</dbReference>
<dbReference type="OrthoDB" id="19132at2759"/>
<feature type="domain" description="BTB" evidence="3">
    <location>
        <begin position="369"/>
        <end position="438"/>
    </location>
</feature>
<dbReference type="Pfam" id="PF07707">
    <property type="entry name" value="BACK"/>
    <property type="match status" value="1"/>
</dbReference>
<dbReference type="InterPro" id="IPR022041">
    <property type="entry name" value="Methyltransf_FA"/>
</dbReference>
<organism evidence="4 5">
    <name type="scientific">Amborella trichopoda</name>
    <dbReference type="NCBI Taxonomy" id="13333"/>
    <lineage>
        <taxon>Eukaryota</taxon>
        <taxon>Viridiplantae</taxon>
        <taxon>Streptophyta</taxon>
        <taxon>Embryophyta</taxon>
        <taxon>Tracheophyta</taxon>
        <taxon>Spermatophyta</taxon>
        <taxon>Magnoliopsida</taxon>
        <taxon>Amborellales</taxon>
        <taxon>Amborellaceae</taxon>
        <taxon>Amborella</taxon>
    </lineage>
</organism>
<dbReference type="Gene3D" id="3.30.710.10">
    <property type="entry name" value="Potassium Channel Kv1.1, Chain A"/>
    <property type="match status" value="2"/>
</dbReference>
<dbReference type="AlphaFoldDB" id="W1NLN2"/>
<keyword evidence="5" id="KW-1185">Reference proteome</keyword>
<dbReference type="SUPFAM" id="SSF54695">
    <property type="entry name" value="POZ domain"/>
    <property type="match status" value="2"/>
</dbReference>
<evidence type="ECO:0000259" key="3">
    <source>
        <dbReference type="PROSITE" id="PS50097"/>
    </source>
</evidence>
<dbReference type="PROSITE" id="PS50097">
    <property type="entry name" value="BTB"/>
    <property type="match status" value="2"/>
</dbReference>
<dbReference type="Pfam" id="PF00754">
    <property type="entry name" value="F5_F8_type_C"/>
    <property type="match status" value="1"/>
</dbReference>
<proteinExistence type="predicted"/>
<accession>W1NLN2</accession>
<dbReference type="EMBL" id="KI397142">
    <property type="protein sequence ID" value="ERM96145.1"/>
    <property type="molecule type" value="Genomic_DNA"/>
</dbReference>
<dbReference type="Gene3D" id="2.60.120.260">
    <property type="entry name" value="Galactose-binding domain-like"/>
    <property type="match status" value="1"/>
</dbReference>
<dbReference type="OMA" id="ISLWKHV"/>
<evidence type="ECO:0000256" key="2">
    <source>
        <dbReference type="ARBA" id="ARBA00004906"/>
    </source>
</evidence>
<dbReference type="STRING" id="13333.W1NLN2"/>
<name>W1NLN2_AMBTC</name>
<protein>
    <recommendedName>
        <fullName evidence="3">BTB domain-containing protein</fullName>
    </recommendedName>
</protein>
<dbReference type="PANTHER" id="PTHR47457:SF1">
    <property type="entry name" value="BTB DOMAIN-CONTAINING PROTEIN-RELATED"/>
    <property type="match status" value="1"/>
</dbReference>
<dbReference type="InterPro" id="IPR000210">
    <property type="entry name" value="BTB/POZ_dom"/>
</dbReference>
<comment type="pathway">
    <text evidence="2">Protein modification; protein ubiquitination.</text>
</comment>
<reference evidence="5" key="1">
    <citation type="journal article" date="2013" name="Science">
        <title>The Amborella genome and the evolution of flowering plants.</title>
        <authorList>
            <consortium name="Amborella Genome Project"/>
        </authorList>
    </citation>
    <scope>NUCLEOTIDE SEQUENCE [LARGE SCALE GENOMIC DNA]</scope>
</reference>
<dbReference type="SUPFAM" id="SSF49785">
    <property type="entry name" value="Galactose-binding domain-like"/>
    <property type="match status" value="1"/>
</dbReference>
<dbReference type="HOGENOM" id="CLU_018603_0_0_1"/>